<organism evidence="2 3">
    <name type="scientific">Thiothrix lacustris</name>
    <dbReference type="NCBI Taxonomy" id="525917"/>
    <lineage>
        <taxon>Bacteria</taxon>
        <taxon>Pseudomonadati</taxon>
        <taxon>Pseudomonadota</taxon>
        <taxon>Gammaproteobacteria</taxon>
        <taxon>Thiotrichales</taxon>
        <taxon>Thiotrichaceae</taxon>
        <taxon>Thiothrix</taxon>
    </lineage>
</organism>
<dbReference type="PANTHER" id="PTHR34595">
    <property type="entry name" value="BLR5612 PROTEIN"/>
    <property type="match status" value="1"/>
</dbReference>
<evidence type="ECO:0000313" key="3">
    <source>
        <dbReference type="Proteomes" id="UP001236657"/>
    </source>
</evidence>
<gene>
    <name evidence="2" type="ORF">RCF98_03235</name>
</gene>
<dbReference type="EMBL" id="CP133218">
    <property type="protein sequence ID" value="WML91373.1"/>
    <property type="molecule type" value="Genomic_DNA"/>
</dbReference>
<protein>
    <submittedName>
        <fullName evidence="2">Alpha-E domain-containing protein</fullName>
    </submittedName>
</protein>
<dbReference type="InterPro" id="IPR007296">
    <property type="entry name" value="DUF403"/>
</dbReference>
<dbReference type="RefSeq" id="WP_308896139.1">
    <property type="nucleotide sequence ID" value="NZ_CP133218.1"/>
</dbReference>
<accession>A0ABY9MRU8</accession>
<sequence>MMLSRVAERVYWMSRYLERTENVARLLNVHTSLLMDLPGDMEINWYTLIKLFNADELFREHYGKEASEENIMRFLIADKRNPGSLASLFLSVRENVRTSLDLLPDATWEQVNQTHIIMNNSLSSISSRHSRQNLLRTLLKQCQTIRGIIDGHMSRDNTYRFMQVGKYLERADMTSRILEMGSLLLSKSRSNNLRKYEGILWTNLLQALSARQMYQQRVRSRVKGSDVLPFLMMDGDFPRSLYYTIKATGHYLNQLPEPEIPLVMQQRLIEYLEEQDIPSLLPEGQVHTLMDHLQGELGMLHADIATTWFYPDRDEQQQSQAQAQG</sequence>
<dbReference type="PANTHER" id="PTHR34595:SF7">
    <property type="entry name" value="SLL1039 PROTEIN"/>
    <property type="match status" value="1"/>
</dbReference>
<reference evidence="2 3" key="1">
    <citation type="submission" date="2023-08" db="EMBL/GenBank/DDBJ databases">
        <title>New molecular markers tilS and rpoB for phylogenetic and monitoring studies of the genus Thiothrix biodiversity.</title>
        <authorList>
            <person name="Ravin N.V."/>
            <person name="Smolyakov D."/>
            <person name="Markov N.D."/>
            <person name="Beletsky A.V."/>
            <person name="Mardanov A.V."/>
            <person name="Rudenko T.S."/>
            <person name="Grabovich M.Y."/>
        </authorList>
    </citation>
    <scope>NUCLEOTIDE SEQUENCE [LARGE SCALE GENOMIC DNA]</scope>
    <source>
        <strain evidence="2 3">MK1</strain>
    </source>
</reference>
<proteinExistence type="predicted"/>
<dbReference type="Pfam" id="PF04168">
    <property type="entry name" value="Alpha-E"/>
    <property type="match status" value="1"/>
</dbReference>
<feature type="domain" description="DUF403" evidence="1">
    <location>
        <begin position="2"/>
        <end position="309"/>
    </location>
</feature>
<dbReference type="Proteomes" id="UP001236657">
    <property type="component" value="Chromosome"/>
</dbReference>
<evidence type="ECO:0000259" key="1">
    <source>
        <dbReference type="Pfam" id="PF04168"/>
    </source>
</evidence>
<keyword evidence="3" id="KW-1185">Reference proteome</keyword>
<dbReference type="InterPro" id="IPR051680">
    <property type="entry name" value="ATP-dep_Glu-Cys_Ligase-2"/>
</dbReference>
<name>A0ABY9MRU8_9GAMM</name>
<evidence type="ECO:0000313" key="2">
    <source>
        <dbReference type="EMBL" id="WML91373.1"/>
    </source>
</evidence>